<evidence type="ECO:0000313" key="3">
    <source>
        <dbReference type="Proteomes" id="UP000198850"/>
    </source>
</evidence>
<dbReference type="STRING" id="425514.SAMN05443550_109194"/>
<feature type="domain" description="Glycosyltransferase 2-like" evidence="1">
    <location>
        <begin position="9"/>
        <end position="116"/>
    </location>
</feature>
<dbReference type="AlphaFoldDB" id="A0A1H4GBB6"/>
<dbReference type="InterPro" id="IPR001173">
    <property type="entry name" value="Glyco_trans_2-like"/>
</dbReference>
<protein>
    <submittedName>
        <fullName evidence="2">Glycosyltransferase, GT2 family</fullName>
    </submittedName>
</protein>
<evidence type="ECO:0000313" key="2">
    <source>
        <dbReference type="EMBL" id="SEB06899.1"/>
    </source>
</evidence>
<keyword evidence="3" id="KW-1185">Reference proteome</keyword>
<name>A0A1H4GBB6_9SPHI</name>
<dbReference type="Pfam" id="PF00535">
    <property type="entry name" value="Glycos_transf_2"/>
    <property type="match status" value="1"/>
</dbReference>
<sequence>MSENNQLAIIIPAYKAEYLRLTLASISKQTDKDFHLYIGDDAGDDSIPGIVDSFSENLKISYRRFEENLGHQSLVLHWNRCFGMAGDETWLWLFSDDDLMSDRCVENFRKALGKNKSSRIFKHDSAKFINAGEVVKENIGTESMDTIQFLKSKLTYATESYVVEYVFHRDLLILTGGFRDLPLAWCADDLFWALASQYSPIIKIRDSKVFWRFSGHNISGRPNSCVTSRKKMYACYLFVKALKAAGIFTLDPQLKRMAVSWYFAQFRHLKAGLNPIERSFCMARVCRMLI</sequence>
<dbReference type="Proteomes" id="UP000198850">
    <property type="component" value="Unassembled WGS sequence"/>
</dbReference>
<keyword evidence="2" id="KW-0808">Transferase</keyword>
<organism evidence="2 3">
    <name type="scientific">Pedobacter hartonius</name>
    <dbReference type="NCBI Taxonomy" id="425514"/>
    <lineage>
        <taxon>Bacteria</taxon>
        <taxon>Pseudomonadati</taxon>
        <taxon>Bacteroidota</taxon>
        <taxon>Sphingobacteriia</taxon>
        <taxon>Sphingobacteriales</taxon>
        <taxon>Sphingobacteriaceae</taxon>
        <taxon>Pedobacter</taxon>
    </lineage>
</organism>
<accession>A0A1H4GBB6</accession>
<dbReference type="InterPro" id="IPR029044">
    <property type="entry name" value="Nucleotide-diphossugar_trans"/>
</dbReference>
<gene>
    <name evidence="2" type="ORF">SAMN05443550_109194</name>
</gene>
<dbReference type="EMBL" id="FNRA01000009">
    <property type="protein sequence ID" value="SEB06899.1"/>
    <property type="molecule type" value="Genomic_DNA"/>
</dbReference>
<dbReference type="OrthoDB" id="9815829at2"/>
<dbReference type="SUPFAM" id="SSF53448">
    <property type="entry name" value="Nucleotide-diphospho-sugar transferases"/>
    <property type="match status" value="1"/>
</dbReference>
<proteinExistence type="predicted"/>
<dbReference type="CDD" id="cd00761">
    <property type="entry name" value="Glyco_tranf_GTA_type"/>
    <property type="match status" value="1"/>
</dbReference>
<dbReference type="Gene3D" id="3.90.550.10">
    <property type="entry name" value="Spore Coat Polysaccharide Biosynthesis Protein SpsA, Chain A"/>
    <property type="match status" value="1"/>
</dbReference>
<dbReference type="RefSeq" id="WP_090558539.1">
    <property type="nucleotide sequence ID" value="NZ_FNRA01000009.1"/>
</dbReference>
<dbReference type="GO" id="GO:0016740">
    <property type="term" value="F:transferase activity"/>
    <property type="evidence" value="ECO:0007669"/>
    <property type="project" value="UniProtKB-KW"/>
</dbReference>
<evidence type="ECO:0000259" key="1">
    <source>
        <dbReference type="Pfam" id="PF00535"/>
    </source>
</evidence>
<reference evidence="2 3" key="1">
    <citation type="submission" date="2016-10" db="EMBL/GenBank/DDBJ databases">
        <authorList>
            <person name="de Groot N.N."/>
        </authorList>
    </citation>
    <scope>NUCLEOTIDE SEQUENCE [LARGE SCALE GENOMIC DNA]</scope>
    <source>
        <strain evidence="2 3">DSM 19033</strain>
    </source>
</reference>